<proteinExistence type="predicted"/>
<dbReference type="Proteomes" id="UP000198982">
    <property type="component" value="Unassembled WGS sequence"/>
</dbReference>
<dbReference type="PROSITE" id="PS51257">
    <property type="entry name" value="PROKAR_LIPOPROTEIN"/>
    <property type="match status" value="1"/>
</dbReference>
<accession>A0A1H4Q0T5</accession>
<gene>
    <name evidence="2" type="ORF">SAMN05216178_3566</name>
</gene>
<evidence type="ECO:0008006" key="4">
    <source>
        <dbReference type="Google" id="ProtNLM"/>
    </source>
</evidence>
<dbReference type="AlphaFoldDB" id="A0A1H4Q0T5"/>
<feature type="chain" id="PRO_5011519159" description="Lipoprotein" evidence="1">
    <location>
        <begin position="21"/>
        <end position="340"/>
    </location>
</feature>
<sequence>MRPSMLCCRHWLLAVLLVFAGCAHRVPAPVAVAPVSPATWRQVDNQLLDASRSATRQAEVYAQGSMEHWRTRVYQQTDEQFIPWFSGYWTQEWLSLKVGWYSLNNRGDAGQSSWRLAEYLQEQYQERVLAPVALEIDADEIAGEAMEFYVQLLRQQLVQIGNRYQLPAPQLDQHLGQVLAIDLGPAAEQRASLAQLLRVEPIARLPAYGPLLQQLRGAAATERDSPAPGVAQVAQVTSDKLQAQFATRGVAGAVAAAVGRVAGALISVGVAGVRALVQDHDREGLQAQTRRDLGAAFDQAWSRQLHDPEHGVMAGVYYLGRQIESQLQAPGEDAAGVESP</sequence>
<reference evidence="3" key="1">
    <citation type="submission" date="2016-10" db="EMBL/GenBank/DDBJ databases">
        <authorList>
            <person name="Varghese N."/>
            <person name="Submissions S."/>
        </authorList>
    </citation>
    <scope>NUCLEOTIDE SEQUENCE [LARGE SCALE GENOMIC DNA]</scope>
    <source>
        <strain evidence="3">DSM 9751</strain>
    </source>
</reference>
<organism evidence="2 3">
    <name type="scientific">Pseudomonas saponiphila</name>
    <dbReference type="NCBI Taxonomy" id="556534"/>
    <lineage>
        <taxon>Bacteria</taxon>
        <taxon>Pseudomonadati</taxon>
        <taxon>Pseudomonadota</taxon>
        <taxon>Gammaproteobacteria</taxon>
        <taxon>Pseudomonadales</taxon>
        <taxon>Pseudomonadaceae</taxon>
        <taxon>Pseudomonas</taxon>
    </lineage>
</organism>
<keyword evidence="1" id="KW-0732">Signal</keyword>
<evidence type="ECO:0000313" key="2">
    <source>
        <dbReference type="EMBL" id="SEC13191.1"/>
    </source>
</evidence>
<evidence type="ECO:0000256" key="1">
    <source>
        <dbReference type="SAM" id="SignalP"/>
    </source>
</evidence>
<name>A0A1H4Q0T5_9PSED</name>
<protein>
    <recommendedName>
        <fullName evidence="4">Lipoprotein</fullName>
    </recommendedName>
</protein>
<feature type="signal peptide" evidence="1">
    <location>
        <begin position="1"/>
        <end position="20"/>
    </location>
</feature>
<keyword evidence="3" id="KW-1185">Reference proteome</keyword>
<dbReference type="EMBL" id="FNTJ01000001">
    <property type="protein sequence ID" value="SEC13191.1"/>
    <property type="molecule type" value="Genomic_DNA"/>
</dbReference>
<evidence type="ECO:0000313" key="3">
    <source>
        <dbReference type="Proteomes" id="UP000198982"/>
    </source>
</evidence>